<gene>
    <name evidence="2" type="ORF">S01H1_19590</name>
</gene>
<dbReference type="EMBL" id="BARS01010598">
    <property type="protein sequence ID" value="GAF95353.1"/>
    <property type="molecule type" value="Genomic_DNA"/>
</dbReference>
<dbReference type="AlphaFoldDB" id="X0TP62"/>
<protein>
    <recommendedName>
        <fullName evidence="1">NACHT domain-containing protein</fullName>
    </recommendedName>
</protein>
<organism evidence="2">
    <name type="scientific">marine sediment metagenome</name>
    <dbReference type="NCBI Taxonomy" id="412755"/>
    <lineage>
        <taxon>unclassified sequences</taxon>
        <taxon>metagenomes</taxon>
        <taxon>ecological metagenomes</taxon>
    </lineage>
</organism>
<accession>X0TP62</accession>
<comment type="caution">
    <text evidence="2">The sequence shown here is derived from an EMBL/GenBank/DDBJ whole genome shotgun (WGS) entry which is preliminary data.</text>
</comment>
<proteinExistence type="predicted"/>
<dbReference type="Gene3D" id="3.40.50.300">
    <property type="entry name" value="P-loop containing nucleotide triphosphate hydrolases"/>
    <property type="match status" value="1"/>
</dbReference>
<sequence length="303" mass="33669">HIIDVLSCKTTQMRFMDANDLMPLIDRHYPELWYGIDADRFPYLRALQNSILQAADTISVTASDDESGLRAPITDDLYVQLSVFKIVTKKVRRKREVTQEPVLREIPVKALLREKPRVIHIVGPAGSGKTTAIRRLAYTLAQKALSDASAPVIPILLKAKIIASNADSLLSHAMATAVSLSPSKKTCFSDDDLIKGNVLILIDALDEAPAATRVSVVNRILRFHQNHPKCQVLLTSRDYTSILDRKEIQGLPRYNLTPFDIQKAQKLLKKVASGRMTTSHAAGELLRQLQDVHGIDLNPLLVT</sequence>
<dbReference type="Pfam" id="PF05729">
    <property type="entry name" value="NACHT"/>
    <property type="match status" value="1"/>
</dbReference>
<dbReference type="PROSITE" id="PS50837">
    <property type="entry name" value="NACHT"/>
    <property type="match status" value="1"/>
</dbReference>
<dbReference type="SUPFAM" id="SSF52540">
    <property type="entry name" value="P-loop containing nucleoside triphosphate hydrolases"/>
    <property type="match status" value="1"/>
</dbReference>
<feature type="non-terminal residue" evidence="2">
    <location>
        <position position="303"/>
    </location>
</feature>
<evidence type="ECO:0000259" key="1">
    <source>
        <dbReference type="PROSITE" id="PS50837"/>
    </source>
</evidence>
<feature type="domain" description="NACHT" evidence="1">
    <location>
        <begin position="117"/>
        <end position="237"/>
    </location>
</feature>
<name>X0TP62_9ZZZZ</name>
<reference evidence="2" key="1">
    <citation type="journal article" date="2014" name="Front. Microbiol.">
        <title>High frequency of phylogenetically diverse reductive dehalogenase-homologous genes in deep subseafloor sedimentary metagenomes.</title>
        <authorList>
            <person name="Kawai M."/>
            <person name="Futagami T."/>
            <person name="Toyoda A."/>
            <person name="Takaki Y."/>
            <person name="Nishi S."/>
            <person name="Hori S."/>
            <person name="Arai W."/>
            <person name="Tsubouchi T."/>
            <person name="Morono Y."/>
            <person name="Uchiyama I."/>
            <person name="Ito T."/>
            <person name="Fujiyama A."/>
            <person name="Inagaki F."/>
            <person name="Takami H."/>
        </authorList>
    </citation>
    <scope>NUCLEOTIDE SEQUENCE</scope>
    <source>
        <strain evidence="2">Expedition CK06-06</strain>
    </source>
</reference>
<dbReference type="InterPro" id="IPR007111">
    <property type="entry name" value="NACHT_NTPase"/>
</dbReference>
<dbReference type="InterPro" id="IPR027417">
    <property type="entry name" value="P-loop_NTPase"/>
</dbReference>
<feature type="non-terminal residue" evidence="2">
    <location>
        <position position="1"/>
    </location>
</feature>
<evidence type="ECO:0000313" key="2">
    <source>
        <dbReference type="EMBL" id="GAF95353.1"/>
    </source>
</evidence>